<dbReference type="eggNOG" id="COG4941">
    <property type="taxonomic scope" value="Bacteria"/>
</dbReference>
<protein>
    <submittedName>
        <fullName evidence="8">Putative RNA polymerase ECF-type sigma factor</fullName>
    </submittedName>
</protein>
<evidence type="ECO:0000313" key="9">
    <source>
        <dbReference type="Proteomes" id="UP000008366"/>
    </source>
</evidence>
<evidence type="ECO:0000259" key="5">
    <source>
        <dbReference type="Pfam" id="PF04542"/>
    </source>
</evidence>
<dbReference type="EMBL" id="BAHD01000063">
    <property type="protein sequence ID" value="GAB97303.1"/>
    <property type="molecule type" value="Genomic_DNA"/>
</dbReference>
<dbReference type="GO" id="GO:0003677">
    <property type="term" value="F:DNA binding"/>
    <property type="evidence" value="ECO:0007669"/>
    <property type="project" value="InterPro"/>
</dbReference>
<dbReference type="PANTHER" id="PTHR47756:SF2">
    <property type="entry name" value="BLL6612 PROTEIN"/>
    <property type="match status" value="1"/>
</dbReference>
<evidence type="ECO:0000256" key="2">
    <source>
        <dbReference type="ARBA" id="ARBA00023015"/>
    </source>
</evidence>
<keyword evidence="3" id="KW-0731">Sigma factor</keyword>
<dbReference type="Gene3D" id="1.10.1740.10">
    <property type="match status" value="1"/>
</dbReference>
<dbReference type="InterPro" id="IPR007627">
    <property type="entry name" value="RNA_pol_sigma70_r2"/>
</dbReference>
<dbReference type="OrthoDB" id="9780299at2"/>
<dbReference type="SUPFAM" id="SSF88946">
    <property type="entry name" value="Sigma2 domain of RNA polymerase sigma factors"/>
    <property type="match status" value="1"/>
</dbReference>
<dbReference type="InterPro" id="IPR013324">
    <property type="entry name" value="RNA_pol_sigma_r3/r4-like"/>
</dbReference>
<dbReference type="Gene3D" id="1.10.10.10">
    <property type="entry name" value="Winged helix-like DNA-binding domain superfamily/Winged helix DNA-binding domain"/>
    <property type="match status" value="1"/>
</dbReference>
<dbReference type="Pfam" id="PF04542">
    <property type="entry name" value="Sigma70_r2"/>
    <property type="match status" value="1"/>
</dbReference>
<feature type="domain" description="RNA polymerase sigma factor 70 region 4 type 2" evidence="6">
    <location>
        <begin position="103"/>
        <end position="151"/>
    </location>
</feature>
<accession>K6VM87</accession>
<sequence length="399" mass="43358">MSAIEEAHRRHWPQVLAATVRLTRDLDLAQECVQEAYVRALTAWGDDPPRNPAAWLTTTARRLAIDAIRREATLRNKLPLLVVDEDPAEPEPQTDLLRLVFTCVHPALSRDAQVALSLRLLGGLTVAEIASGLLVQESAVAARITRAKRKIATAGIPFRVPPEAELPRRLDAVLEVILLIHTAGHTAVVGSELLRPDLSAKARDLARLLAGLMPGNSEVQGLLAVCLLTDARAGARCGPGGELLPLAEQDRRRWDPLLLTAGLRAATAALRGGTGRYALQAAIAGLHAQAPDAQHTDWAAIVTMYDGLQARWPTPVVALNRLVALSMLPAADLEALLAQVDELARDPGLERYPYLPAVRADLLRRLGRHAAAREAYLQAKARTRNAAEIAYLDRRLRET</sequence>
<dbReference type="Pfam" id="PF20239">
    <property type="entry name" value="DUF6596"/>
    <property type="match status" value="1"/>
</dbReference>
<dbReference type="InterPro" id="IPR014284">
    <property type="entry name" value="RNA_pol_sigma-70_dom"/>
</dbReference>
<evidence type="ECO:0000313" key="8">
    <source>
        <dbReference type="EMBL" id="GAB97303.1"/>
    </source>
</evidence>
<dbReference type="GO" id="GO:0006352">
    <property type="term" value="P:DNA-templated transcription initiation"/>
    <property type="evidence" value="ECO:0007669"/>
    <property type="project" value="InterPro"/>
</dbReference>
<organism evidence="8 9">
    <name type="scientific">Kineosphaera limosa NBRC 100340</name>
    <dbReference type="NCBI Taxonomy" id="1184609"/>
    <lineage>
        <taxon>Bacteria</taxon>
        <taxon>Bacillati</taxon>
        <taxon>Actinomycetota</taxon>
        <taxon>Actinomycetes</taxon>
        <taxon>Micrococcales</taxon>
        <taxon>Dermatophilaceae</taxon>
        <taxon>Kineosphaera</taxon>
    </lineage>
</organism>
<dbReference type="InterPro" id="IPR013325">
    <property type="entry name" value="RNA_pol_sigma_r2"/>
</dbReference>
<dbReference type="InterPro" id="IPR046531">
    <property type="entry name" value="DUF6596"/>
</dbReference>
<name>K6VM87_9MICO</name>
<reference evidence="8 9" key="1">
    <citation type="submission" date="2012-08" db="EMBL/GenBank/DDBJ databases">
        <title>Whole genome shotgun sequence of Kineosphaera limosa NBRC 100340.</title>
        <authorList>
            <person name="Yoshida I."/>
            <person name="Isaki S."/>
            <person name="Hosoyama A."/>
            <person name="Tsuchikane K."/>
            <person name="Katsumata H."/>
            <person name="Ando Y."/>
            <person name="Ohji S."/>
            <person name="Hamada M."/>
            <person name="Tamura T."/>
            <person name="Yamazoe A."/>
            <person name="Yamazaki S."/>
            <person name="Fujita N."/>
        </authorList>
    </citation>
    <scope>NUCLEOTIDE SEQUENCE [LARGE SCALE GENOMIC DNA]</scope>
    <source>
        <strain evidence="8 9">NBRC 100340</strain>
    </source>
</reference>
<feature type="domain" description="RNA polymerase sigma-70 region 2" evidence="5">
    <location>
        <begin position="9"/>
        <end position="72"/>
    </location>
</feature>
<keyword evidence="9" id="KW-1185">Reference proteome</keyword>
<dbReference type="Proteomes" id="UP000008366">
    <property type="component" value="Unassembled WGS sequence"/>
</dbReference>
<dbReference type="SUPFAM" id="SSF88659">
    <property type="entry name" value="Sigma3 and sigma4 domains of RNA polymerase sigma factors"/>
    <property type="match status" value="1"/>
</dbReference>
<gene>
    <name evidence="8" type="ORF">KILIM_063_00150</name>
</gene>
<comment type="caution">
    <text evidence="8">The sequence shown here is derived from an EMBL/GenBank/DDBJ whole genome shotgun (WGS) entry which is preliminary data.</text>
</comment>
<dbReference type="NCBIfam" id="TIGR02937">
    <property type="entry name" value="sigma70-ECF"/>
    <property type="match status" value="1"/>
</dbReference>
<dbReference type="GO" id="GO:0016987">
    <property type="term" value="F:sigma factor activity"/>
    <property type="evidence" value="ECO:0007669"/>
    <property type="project" value="UniProtKB-KW"/>
</dbReference>
<evidence type="ECO:0000259" key="7">
    <source>
        <dbReference type="Pfam" id="PF20239"/>
    </source>
</evidence>
<proteinExistence type="inferred from homology"/>
<dbReference type="InterPro" id="IPR013249">
    <property type="entry name" value="RNA_pol_sigma70_r4_t2"/>
</dbReference>
<evidence type="ECO:0000259" key="6">
    <source>
        <dbReference type="Pfam" id="PF08281"/>
    </source>
</evidence>
<dbReference type="InterPro" id="IPR036388">
    <property type="entry name" value="WH-like_DNA-bd_sf"/>
</dbReference>
<keyword evidence="2" id="KW-0805">Transcription regulation</keyword>
<dbReference type="PANTHER" id="PTHR47756">
    <property type="entry name" value="BLL6612 PROTEIN-RELATED"/>
    <property type="match status" value="1"/>
</dbReference>
<dbReference type="AlphaFoldDB" id="K6VM87"/>
<comment type="similarity">
    <text evidence="1">Belongs to the sigma-70 factor family. ECF subfamily.</text>
</comment>
<feature type="domain" description="DUF6596" evidence="7">
    <location>
        <begin position="169"/>
        <end position="269"/>
    </location>
</feature>
<evidence type="ECO:0000256" key="1">
    <source>
        <dbReference type="ARBA" id="ARBA00010641"/>
    </source>
</evidence>
<dbReference type="Pfam" id="PF08281">
    <property type="entry name" value="Sigma70_r4_2"/>
    <property type="match status" value="1"/>
</dbReference>
<evidence type="ECO:0000256" key="4">
    <source>
        <dbReference type="ARBA" id="ARBA00023163"/>
    </source>
</evidence>
<keyword evidence="4" id="KW-0804">Transcription</keyword>
<evidence type="ECO:0000256" key="3">
    <source>
        <dbReference type="ARBA" id="ARBA00023082"/>
    </source>
</evidence>
<dbReference type="STRING" id="1184609.KILIM_063_00150"/>
<dbReference type="RefSeq" id="WP_006593835.1">
    <property type="nucleotide sequence ID" value="NZ_BAHD01000063.1"/>
</dbReference>